<dbReference type="Proteomes" id="UP000191056">
    <property type="component" value="Unassembled WGS sequence"/>
</dbReference>
<dbReference type="SUPFAM" id="SSF52833">
    <property type="entry name" value="Thioredoxin-like"/>
    <property type="match status" value="1"/>
</dbReference>
<evidence type="ECO:0000313" key="2">
    <source>
        <dbReference type="EMBL" id="OPJ55669.1"/>
    </source>
</evidence>
<protein>
    <submittedName>
        <fullName evidence="2">ArsC family protein</fullName>
    </submittedName>
</protein>
<organism evidence="2 3">
    <name type="scientific">Clostridium chromiireducens</name>
    <dbReference type="NCBI Taxonomy" id="225345"/>
    <lineage>
        <taxon>Bacteria</taxon>
        <taxon>Bacillati</taxon>
        <taxon>Bacillota</taxon>
        <taxon>Clostridia</taxon>
        <taxon>Eubacteriales</taxon>
        <taxon>Clostridiaceae</taxon>
        <taxon>Clostridium</taxon>
    </lineage>
</organism>
<dbReference type="PANTHER" id="PTHR30041:SF8">
    <property type="entry name" value="PROTEIN YFFB"/>
    <property type="match status" value="1"/>
</dbReference>
<comment type="similarity">
    <text evidence="1">Belongs to the ArsC family.</text>
</comment>
<dbReference type="EMBL" id="MZGT01000122">
    <property type="protein sequence ID" value="OPJ55669.1"/>
    <property type="molecule type" value="Genomic_DNA"/>
</dbReference>
<dbReference type="InterPro" id="IPR036249">
    <property type="entry name" value="Thioredoxin-like_sf"/>
</dbReference>
<dbReference type="OrthoDB" id="9794155at2"/>
<comment type="caution">
    <text evidence="2">The sequence shown here is derived from an EMBL/GenBank/DDBJ whole genome shotgun (WGS) entry which is preliminary data.</text>
</comment>
<sequence length="142" mass="16065">MSNIIFYTKPGCKGGQRQKELLLSSGHTVEERSIFDKAWTPETLKPYLEKLEIEDWYNKNAPDVKAGTVIPGALSMEDTLDLLCSNPILIKRPLMEINNQLIAGFDVEFLKEIIELKNIPNEDLTKCKMGSSNKTCDSLMEK</sequence>
<name>A0A1V4I708_9CLOT</name>
<dbReference type="RefSeq" id="WP_079442263.1">
    <property type="nucleotide sequence ID" value="NZ_MZGT01000122.1"/>
</dbReference>
<evidence type="ECO:0000313" key="3">
    <source>
        <dbReference type="Proteomes" id="UP000191056"/>
    </source>
</evidence>
<keyword evidence="3" id="KW-1185">Reference proteome</keyword>
<gene>
    <name evidence="2" type="ORF">CLCHR_46610</name>
</gene>
<proteinExistence type="inferred from homology"/>
<dbReference type="PANTHER" id="PTHR30041">
    <property type="entry name" value="ARSENATE REDUCTASE"/>
    <property type="match status" value="1"/>
</dbReference>
<accession>A0A1V4I708</accession>
<dbReference type="InterPro" id="IPR006503">
    <property type="entry name" value="Nase-assoc"/>
</dbReference>
<dbReference type="STRING" id="225345.CLCHR_46610"/>
<dbReference type="Gene3D" id="3.40.30.10">
    <property type="entry name" value="Glutaredoxin"/>
    <property type="match status" value="1"/>
</dbReference>
<dbReference type="PROSITE" id="PS51353">
    <property type="entry name" value="ARSC"/>
    <property type="match status" value="1"/>
</dbReference>
<reference evidence="2 3" key="1">
    <citation type="submission" date="2017-03" db="EMBL/GenBank/DDBJ databases">
        <title>Genome sequence of Clostridium chromiireducens DSM 23318.</title>
        <authorList>
            <person name="Poehlein A."/>
            <person name="Daniel R."/>
        </authorList>
    </citation>
    <scope>NUCLEOTIDE SEQUENCE [LARGE SCALE GENOMIC DNA]</scope>
    <source>
        <strain evidence="2 3">DSM 23318</strain>
    </source>
</reference>
<dbReference type="InterPro" id="IPR006660">
    <property type="entry name" value="Arsenate_reductase-like"/>
</dbReference>
<evidence type="ECO:0000256" key="1">
    <source>
        <dbReference type="PROSITE-ProRule" id="PRU01282"/>
    </source>
</evidence>
<dbReference type="NCBIfam" id="TIGR01616">
    <property type="entry name" value="nitro_assoc"/>
    <property type="match status" value="1"/>
</dbReference>
<dbReference type="AlphaFoldDB" id="A0A1V4I708"/>